<dbReference type="Proteomes" id="UP000054516">
    <property type="component" value="Unassembled WGS sequence"/>
</dbReference>
<feature type="region of interest" description="Disordered" evidence="1">
    <location>
        <begin position="691"/>
        <end position="711"/>
    </location>
</feature>
<reference evidence="3" key="1">
    <citation type="submission" date="2016-03" db="EMBL/GenBank/DDBJ databases">
        <title>Draft genome sequence of Rosellinia necatrix.</title>
        <authorList>
            <person name="Kanematsu S."/>
        </authorList>
    </citation>
    <scope>NUCLEOTIDE SEQUENCE [LARGE SCALE GENOMIC DNA]</scope>
    <source>
        <strain evidence="3">W97</strain>
    </source>
</reference>
<dbReference type="OrthoDB" id="5135333at2759"/>
<evidence type="ECO:0000256" key="1">
    <source>
        <dbReference type="SAM" id="MobiDB-lite"/>
    </source>
</evidence>
<dbReference type="Pfam" id="PF06985">
    <property type="entry name" value="HET"/>
    <property type="match status" value="1"/>
</dbReference>
<dbReference type="PANTHER" id="PTHR33112">
    <property type="entry name" value="DOMAIN PROTEIN, PUTATIVE-RELATED"/>
    <property type="match status" value="1"/>
</dbReference>
<sequence>MNVRQCTICAARDAGLPARVNPRLCGDCQDWDDLLHVNLCRERAGGHAPLDPVPFCYKHNPSWPPSRKSNYSALRDLEFRSAEHYASRAGTCIMCSALGDALRRAAAAATSSGGGEGDDAGNGREVKMAVWRPFIFDPSRNQWHVRDEQTAMEKGMVPWLQKCVLAICIATAPAAGFKEEGKEKEEEEEKKKEEEAGKKEEKEEDSWTYEPKILEFVLRYEKWCYDLSQISPWERGVMDMGQITTWLDRCVREHHEECGTPWIPTTVSLPRGFRLIDARERRVVLPQSGVVYVALSYVWNAASASPERQKLQLCSENIEQLEQVDSLADSILPEVVSDAIHLCNEIGQRYLWVDRFCIVQDDLDLKAEQIDAMGVIYDRAFLTFVALGDGPTPGLVGLACRPRQQGFQNLSWDLLPTMSNPVGEARVPLIDMAISESRWDDRAWTFQERALSKRRIYFDAGQVYGNCTKEKWQERPRDIGETEWKKTEPWEMGELQERSWISGVDSFATYSGVVTQFSPRKLTFPVDVLRAFAGIANVLETKLQRPILLGHPEQFFTESLRWVPQPGFMVARRVLDNVPSWSWASWDGRATWDKDWTIAPGIFLGNGMSEVKASFVKFYVSDPKEGLRPVKERHLSLEDYLVSQKRSALKVLKEAATSWWPSSILDDPMTIGAGGIEELTDQVWNFARQKSQGDDAAHRWPPSTAGTPRSERLHDLSEDMTAFAALRNLEEHTDTQWWPPTVAKESEASQKFGSLCKNASTLAEGKPNSIVFNTTCAYLKIGPFGRMWYRIPPRRHLSGCVIQNENGIPVGITMAMAPQLTFNVFKKGRECLVALLGVCSSKRYMQWDKGERSRLPIHHLNELCLLVMILEEKDDVYNRLAVGVVYPDEWMKVKPQWRSVVVT</sequence>
<evidence type="ECO:0000313" key="4">
    <source>
        <dbReference type="Proteomes" id="UP000054516"/>
    </source>
</evidence>
<organism evidence="3">
    <name type="scientific">Rosellinia necatrix</name>
    <name type="common">White root-rot fungus</name>
    <dbReference type="NCBI Taxonomy" id="77044"/>
    <lineage>
        <taxon>Eukaryota</taxon>
        <taxon>Fungi</taxon>
        <taxon>Dikarya</taxon>
        <taxon>Ascomycota</taxon>
        <taxon>Pezizomycotina</taxon>
        <taxon>Sordariomycetes</taxon>
        <taxon>Xylariomycetidae</taxon>
        <taxon>Xylariales</taxon>
        <taxon>Xylariaceae</taxon>
        <taxon>Rosellinia</taxon>
    </lineage>
</organism>
<dbReference type="PANTHER" id="PTHR33112:SF12">
    <property type="entry name" value="HETEROKARYON INCOMPATIBILITY DOMAIN-CONTAINING PROTEIN"/>
    <property type="match status" value="1"/>
</dbReference>
<dbReference type="AlphaFoldDB" id="A0A1W2TWF8"/>
<proteinExistence type="predicted"/>
<dbReference type="InterPro" id="IPR010730">
    <property type="entry name" value="HET"/>
</dbReference>
<keyword evidence="4" id="KW-1185">Reference proteome</keyword>
<dbReference type="EMBL" id="DF977476">
    <property type="protein sequence ID" value="GAP93007.2"/>
    <property type="molecule type" value="Genomic_DNA"/>
</dbReference>
<dbReference type="STRING" id="77044.A0A1W2TWF8"/>
<protein>
    <submittedName>
        <fullName evidence="3">Putative heterokaryon incompatibility protein</fullName>
    </submittedName>
</protein>
<gene>
    <name evidence="3" type="ORF">SAMD00023353_3100260</name>
</gene>
<feature type="region of interest" description="Disordered" evidence="1">
    <location>
        <begin position="178"/>
        <end position="204"/>
    </location>
</feature>
<feature type="domain" description="Heterokaryon incompatibility" evidence="2">
    <location>
        <begin position="292"/>
        <end position="448"/>
    </location>
</feature>
<name>A0A1W2TWF8_ROSNE</name>
<evidence type="ECO:0000259" key="2">
    <source>
        <dbReference type="Pfam" id="PF06985"/>
    </source>
</evidence>
<feature type="compositionally biased region" description="Basic and acidic residues" evidence="1">
    <location>
        <begin position="178"/>
        <end position="201"/>
    </location>
</feature>
<evidence type="ECO:0000313" key="3">
    <source>
        <dbReference type="EMBL" id="GAP93007.2"/>
    </source>
</evidence>
<accession>A0A1W2TWF8</accession>